<name>A0ABW1TT89_9BURK</name>
<dbReference type="PANTHER" id="PTHR42928">
    <property type="entry name" value="TRICARBOXYLATE-BINDING PROTEIN"/>
    <property type="match status" value="1"/>
</dbReference>
<dbReference type="RefSeq" id="WP_371434493.1">
    <property type="nucleotide sequence ID" value="NZ_JBHSRS010000005.1"/>
</dbReference>
<organism evidence="3 4">
    <name type="scientific">Polaromonas aquatica</name>
    <dbReference type="NCBI Taxonomy" id="332657"/>
    <lineage>
        <taxon>Bacteria</taxon>
        <taxon>Pseudomonadati</taxon>
        <taxon>Pseudomonadota</taxon>
        <taxon>Betaproteobacteria</taxon>
        <taxon>Burkholderiales</taxon>
        <taxon>Comamonadaceae</taxon>
        <taxon>Polaromonas</taxon>
    </lineage>
</organism>
<evidence type="ECO:0000313" key="3">
    <source>
        <dbReference type="EMBL" id="MFC6280153.1"/>
    </source>
</evidence>
<protein>
    <submittedName>
        <fullName evidence="3">Bug family tripartite tricarboxylate transporter substrate binding protein</fullName>
    </submittedName>
</protein>
<evidence type="ECO:0000313" key="4">
    <source>
        <dbReference type="Proteomes" id="UP001596270"/>
    </source>
</evidence>
<comment type="caution">
    <text evidence="3">The sequence shown here is derived from an EMBL/GenBank/DDBJ whole genome shotgun (WGS) entry which is preliminary data.</text>
</comment>
<dbReference type="Proteomes" id="UP001596270">
    <property type="component" value="Unassembled WGS sequence"/>
</dbReference>
<keyword evidence="4" id="KW-1185">Reference proteome</keyword>
<feature type="signal peptide" evidence="2">
    <location>
        <begin position="1"/>
        <end position="44"/>
    </location>
</feature>
<sequence length="343" mass="36431">MKKRITSTINTNTAWCVDHARRKSHGALAGIALALLALTSPVHAQNYPSKPVSIVVPFGPGSGTDQVARAFSQALSDELSGTPVVIDNKPGANGFLAAQAVARAPADGHTLLLTTNTTQAANQHLFKKLPYDPVADFAPITLLSKGAMLLIVPAGSPIQSVSGLIALAKKQPGKLAFASGSSSSRIAGELFLQMSGTQSLHVPYKSNPLAMTDLMGERVQFMFADTLSALPLVQSGKLRALGYTDSQRFAGLPDLPTIAEAGVKNYEMGYWLAVYAPHGTRPEVVKRLNDAFVKVAQTESVKKFLARSHMTVATSSPEGLAKFQQAEADKWGRIIKTAGIEQE</sequence>
<dbReference type="CDD" id="cd07012">
    <property type="entry name" value="PBP2_Bug_TTT"/>
    <property type="match status" value="1"/>
</dbReference>
<dbReference type="PANTHER" id="PTHR42928:SF5">
    <property type="entry name" value="BLR1237 PROTEIN"/>
    <property type="match status" value="1"/>
</dbReference>
<dbReference type="PIRSF" id="PIRSF017082">
    <property type="entry name" value="YflP"/>
    <property type="match status" value="1"/>
</dbReference>
<keyword evidence="2" id="KW-0732">Signal</keyword>
<gene>
    <name evidence="3" type="ORF">ACFQND_02780</name>
</gene>
<dbReference type="Gene3D" id="3.40.190.150">
    <property type="entry name" value="Bordetella uptake gene, domain 1"/>
    <property type="match status" value="1"/>
</dbReference>
<reference evidence="4" key="1">
    <citation type="journal article" date="2019" name="Int. J. Syst. Evol. Microbiol.">
        <title>The Global Catalogue of Microorganisms (GCM) 10K type strain sequencing project: providing services to taxonomists for standard genome sequencing and annotation.</title>
        <authorList>
            <consortium name="The Broad Institute Genomics Platform"/>
            <consortium name="The Broad Institute Genome Sequencing Center for Infectious Disease"/>
            <person name="Wu L."/>
            <person name="Ma J."/>
        </authorList>
    </citation>
    <scope>NUCLEOTIDE SEQUENCE [LARGE SCALE GENOMIC DNA]</scope>
    <source>
        <strain evidence="4">CCUG 39402</strain>
    </source>
</reference>
<dbReference type="EMBL" id="JBHSRS010000005">
    <property type="protein sequence ID" value="MFC6280153.1"/>
    <property type="molecule type" value="Genomic_DNA"/>
</dbReference>
<dbReference type="SUPFAM" id="SSF53850">
    <property type="entry name" value="Periplasmic binding protein-like II"/>
    <property type="match status" value="1"/>
</dbReference>
<dbReference type="InterPro" id="IPR042100">
    <property type="entry name" value="Bug_dom1"/>
</dbReference>
<dbReference type="Pfam" id="PF03401">
    <property type="entry name" value="TctC"/>
    <property type="match status" value="1"/>
</dbReference>
<comment type="similarity">
    <text evidence="1">Belongs to the UPF0065 (bug) family.</text>
</comment>
<evidence type="ECO:0000256" key="1">
    <source>
        <dbReference type="ARBA" id="ARBA00006987"/>
    </source>
</evidence>
<dbReference type="Gene3D" id="3.40.190.10">
    <property type="entry name" value="Periplasmic binding protein-like II"/>
    <property type="match status" value="1"/>
</dbReference>
<proteinExistence type="inferred from homology"/>
<dbReference type="InterPro" id="IPR005064">
    <property type="entry name" value="BUG"/>
</dbReference>
<accession>A0ABW1TT89</accession>
<evidence type="ECO:0000256" key="2">
    <source>
        <dbReference type="SAM" id="SignalP"/>
    </source>
</evidence>
<feature type="chain" id="PRO_5046635801" evidence="2">
    <location>
        <begin position="45"/>
        <end position="343"/>
    </location>
</feature>